<dbReference type="PANTHER" id="PTHR15565">
    <property type="entry name" value="AATF PROTEIN APOPTOSIS ANTAGONIZING TRANSCRIPTION FACTOR"/>
    <property type="match status" value="1"/>
</dbReference>
<feature type="compositionally biased region" description="Basic and acidic residues" evidence="2">
    <location>
        <begin position="240"/>
        <end position="249"/>
    </location>
</feature>
<dbReference type="Proteomes" id="UP001353858">
    <property type="component" value="Unassembled WGS sequence"/>
</dbReference>
<dbReference type="InterPro" id="IPR039223">
    <property type="entry name" value="AATF/Bfr2"/>
</dbReference>
<dbReference type="PANTHER" id="PTHR15565:SF0">
    <property type="entry name" value="PROTEIN AATF"/>
    <property type="match status" value="1"/>
</dbReference>
<evidence type="ECO:0008006" key="7">
    <source>
        <dbReference type="Google" id="ProtNLM"/>
    </source>
</evidence>
<evidence type="ECO:0000313" key="6">
    <source>
        <dbReference type="Proteomes" id="UP001353858"/>
    </source>
</evidence>
<evidence type="ECO:0000259" key="4">
    <source>
        <dbReference type="Pfam" id="PF13339"/>
    </source>
</evidence>
<dbReference type="EMBL" id="JARPUR010000004">
    <property type="protein sequence ID" value="KAK4878488.1"/>
    <property type="molecule type" value="Genomic_DNA"/>
</dbReference>
<accession>A0AAN7SNJ0</accession>
<evidence type="ECO:0000313" key="5">
    <source>
        <dbReference type="EMBL" id="KAK4878488.1"/>
    </source>
</evidence>
<evidence type="ECO:0000259" key="3">
    <source>
        <dbReference type="Pfam" id="PF08164"/>
    </source>
</evidence>
<reference evidence="6" key="1">
    <citation type="submission" date="2023-01" db="EMBL/GenBank/DDBJ databases">
        <title>Key to firefly adult light organ development and bioluminescence: homeobox transcription factors regulate luciferase expression and transportation to peroxisome.</title>
        <authorList>
            <person name="Fu X."/>
        </authorList>
    </citation>
    <scope>NUCLEOTIDE SEQUENCE [LARGE SCALE GENOMIC DNA]</scope>
</reference>
<comment type="similarity">
    <text evidence="1">Belongs to the AATF family.</text>
</comment>
<organism evidence="5 6">
    <name type="scientific">Aquatica leii</name>
    <dbReference type="NCBI Taxonomy" id="1421715"/>
    <lineage>
        <taxon>Eukaryota</taxon>
        <taxon>Metazoa</taxon>
        <taxon>Ecdysozoa</taxon>
        <taxon>Arthropoda</taxon>
        <taxon>Hexapoda</taxon>
        <taxon>Insecta</taxon>
        <taxon>Pterygota</taxon>
        <taxon>Neoptera</taxon>
        <taxon>Endopterygota</taxon>
        <taxon>Coleoptera</taxon>
        <taxon>Polyphaga</taxon>
        <taxon>Elateriformia</taxon>
        <taxon>Elateroidea</taxon>
        <taxon>Lampyridae</taxon>
        <taxon>Luciolinae</taxon>
        <taxon>Aquatica</taxon>
    </lineage>
</organism>
<dbReference type="InterPro" id="IPR025160">
    <property type="entry name" value="AATF"/>
</dbReference>
<dbReference type="InterPro" id="IPR012617">
    <property type="entry name" value="AATF_C"/>
</dbReference>
<keyword evidence="6" id="KW-1185">Reference proteome</keyword>
<dbReference type="GO" id="GO:0006357">
    <property type="term" value="P:regulation of transcription by RNA polymerase II"/>
    <property type="evidence" value="ECO:0007669"/>
    <property type="project" value="TreeGrafter"/>
</dbReference>
<feature type="region of interest" description="Disordered" evidence="2">
    <location>
        <begin position="70"/>
        <end position="127"/>
    </location>
</feature>
<dbReference type="GO" id="GO:0005730">
    <property type="term" value="C:nucleolus"/>
    <property type="evidence" value="ECO:0007669"/>
    <property type="project" value="TreeGrafter"/>
</dbReference>
<evidence type="ECO:0000256" key="2">
    <source>
        <dbReference type="SAM" id="MobiDB-lite"/>
    </source>
</evidence>
<proteinExistence type="inferred from homology"/>
<feature type="compositionally biased region" description="Acidic residues" evidence="2">
    <location>
        <begin position="96"/>
        <end position="114"/>
    </location>
</feature>
<comment type="caution">
    <text evidence="5">The sequence shown here is derived from an EMBL/GenBank/DDBJ whole genome shotgun (WGS) entry which is preliminary data.</text>
</comment>
<dbReference type="Pfam" id="PF13339">
    <property type="entry name" value="AATF-Che1"/>
    <property type="match status" value="1"/>
</dbReference>
<dbReference type="Pfam" id="PF08164">
    <property type="entry name" value="TRAUB"/>
    <property type="match status" value="1"/>
</dbReference>
<gene>
    <name evidence="5" type="ORF">RN001_010994</name>
</gene>
<name>A0AAN7SNJ0_9COLE</name>
<evidence type="ECO:0000256" key="1">
    <source>
        <dbReference type="ARBA" id="ARBA00008966"/>
    </source>
</evidence>
<feature type="compositionally biased region" description="Acidic residues" evidence="2">
    <location>
        <begin position="250"/>
        <end position="268"/>
    </location>
</feature>
<protein>
    <recommendedName>
        <fullName evidence="7">Protein AATF</fullName>
    </recommendedName>
</protein>
<feature type="domain" description="Apoptosis-antagonizing transcription factor C-terminal" evidence="3">
    <location>
        <begin position="374"/>
        <end position="456"/>
    </location>
</feature>
<feature type="domain" description="AATF leucine zipper-containing" evidence="4">
    <location>
        <begin position="155"/>
        <end position="307"/>
    </location>
</feature>
<feature type="region of interest" description="Disordered" evidence="2">
    <location>
        <begin position="240"/>
        <end position="268"/>
    </location>
</feature>
<dbReference type="AlphaFoldDB" id="A0AAN7SNJ0"/>
<sequence>MAESLSNKISVILNAAPVSFDPEDDCDDTTAQIEYNHDDNGSDDELNLSKFRKQNVELLEEVDHRYQGTRASRKSLLDNDVSGSDESEGIDKTEGDIEDDDLSAEESNQEDASDSYDSRNDTGEDDYMVLDYNDADDNTKVFKKMGTSEFLQQSNKSSCVRQQLSIWENLLEMRIQIQKCLLTSNQFPQASHFNNLLSHSEEFTEKTKQTKTNVQNLLDKFLQLQEILLRRYPETKKIMSEEEHDVKTENEEEIPSDTDEDLGNDEDEVDNIPQKRLKLTDYKDELSRRFRLYHSYRNNVLQKWQDKTRIISNKSENVLPIAQQINHILNNKDKLIKATQLKRTDYSILCENDHNSDQSSDTYNVNIFDDTDFYHHLLRELIEFKSADLTDPIKLSRQWVQLQNLRSKMKKKVDTRATKGRKIRYVVHPKLVNFMAPIQDATWQESAKNELYNSLFGKNRSCKPV</sequence>
<feature type="region of interest" description="Disordered" evidence="2">
    <location>
        <begin position="18"/>
        <end position="46"/>
    </location>
</feature>